<proteinExistence type="predicted"/>
<evidence type="ECO:0000313" key="1">
    <source>
        <dbReference type="EMBL" id="MBB4943811.1"/>
    </source>
</evidence>
<dbReference type="Proteomes" id="UP000534286">
    <property type="component" value="Unassembled WGS sequence"/>
</dbReference>
<dbReference type="EMBL" id="JACHJU010000006">
    <property type="protein sequence ID" value="MBB4943811.1"/>
    <property type="molecule type" value="Genomic_DNA"/>
</dbReference>
<keyword evidence="2" id="KW-1185">Reference proteome</keyword>
<evidence type="ECO:0000313" key="2">
    <source>
        <dbReference type="Proteomes" id="UP000534286"/>
    </source>
</evidence>
<reference evidence="1 2" key="1">
    <citation type="submission" date="2020-08" db="EMBL/GenBank/DDBJ databases">
        <title>Sequencing the genomes of 1000 actinobacteria strains.</title>
        <authorList>
            <person name="Klenk H.-P."/>
        </authorList>
    </citation>
    <scope>NUCLEOTIDE SEQUENCE [LARGE SCALE GENOMIC DNA]</scope>
    <source>
        <strain evidence="1 2">DSM 43023</strain>
    </source>
</reference>
<dbReference type="AlphaFoldDB" id="A0A7W7S6J7"/>
<protein>
    <submittedName>
        <fullName evidence="1">Uncharacterized protein</fullName>
    </submittedName>
</protein>
<comment type="caution">
    <text evidence="1">The sequence shown here is derived from an EMBL/GenBank/DDBJ whole genome shotgun (WGS) entry which is preliminary data.</text>
</comment>
<dbReference type="RefSeq" id="WP_281391203.1">
    <property type="nucleotide sequence ID" value="NZ_BAABEK010000148.1"/>
</dbReference>
<sequence>MFSPATVNQALAVVTLLYEHGPGLRLAVKRARIPKPGAPKR</sequence>
<gene>
    <name evidence="1" type="ORF">FHR32_008212</name>
</gene>
<name>A0A7W7S6J7_9ACTN</name>
<organism evidence="1 2">
    <name type="scientific">Streptosporangium album</name>
    <dbReference type="NCBI Taxonomy" id="47479"/>
    <lineage>
        <taxon>Bacteria</taxon>
        <taxon>Bacillati</taxon>
        <taxon>Actinomycetota</taxon>
        <taxon>Actinomycetes</taxon>
        <taxon>Streptosporangiales</taxon>
        <taxon>Streptosporangiaceae</taxon>
        <taxon>Streptosporangium</taxon>
    </lineage>
</organism>
<accession>A0A7W7S6J7</accession>